<evidence type="ECO:0000313" key="2">
    <source>
        <dbReference type="Proteomes" id="UP001352852"/>
    </source>
</evidence>
<name>A0ABU7DYZ2_9TELE</name>
<gene>
    <name evidence="1" type="ORF">CHARACLAT_008853</name>
</gene>
<organism evidence="1 2">
    <name type="scientific">Characodon lateralis</name>
    <dbReference type="NCBI Taxonomy" id="208331"/>
    <lineage>
        <taxon>Eukaryota</taxon>
        <taxon>Metazoa</taxon>
        <taxon>Chordata</taxon>
        <taxon>Craniata</taxon>
        <taxon>Vertebrata</taxon>
        <taxon>Euteleostomi</taxon>
        <taxon>Actinopterygii</taxon>
        <taxon>Neopterygii</taxon>
        <taxon>Teleostei</taxon>
        <taxon>Neoteleostei</taxon>
        <taxon>Acanthomorphata</taxon>
        <taxon>Ovalentaria</taxon>
        <taxon>Atherinomorphae</taxon>
        <taxon>Cyprinodontiformes</taxon>
        <taxon>Goodeidae</taxon>
        <taxon>Characodon</taxon>
    </lineage>
</organism>
<keyword evidence="2" id="KW-1185">Reference proteome</keyword>
<comment type="caution">
    <text evidence="1">The sequence shown here is derived from an EMBL/GenBank/DDBJ whole genome shotgun (WGS) entry which is preliminary data.</text>
</comment>
<reference evidence="1 2" key="1">
    <citation type="submission" date="2021-06" db="EMBL/GenBank/DDBJ databases">
        <authorList>
            <person name="Palmer J.M."/>
        </authorList>
    </citation>
    <scope>NUCLEOTIDE SEQUENCE [LARGE SCALE GENOMIC DNA]</scope>
    <source>
        <strain evidence="1 2">CL_MEX2019</strain>
        <tissue evidence="1">Muscle</tissue>
    </source>
</reference>
<dbReference type="Proteomes" id="UP001352852">
    <property type="component" value="Unassembled WGS sequence"/>
</dbReference>
<sequence length="156" mass="17537">MRVKIKGERRNILGWTWQSKGDRKRDKIVKQNAVTTAVIQTSCQVPGPQSEIAHWGGTVRETERGRWRRILRKLKGQNTIHPHQGGGQCQVFASTSQSSTLNGASHKHHFQGQVVSQKQNKTLEVHARLQMSGSHCGQNNGQDVCKNLQKIQLQLS</sequence>
<protein>
    <submittedName>
        <fullName evidence="1">Uncharacterized protein</fullName>
    </submittedName>
</protein>
<dbReference type="EMBL" id="JAHUTJ010041512">
    <property type="protein sequence ID" value="MED6280257.1"/>
    <property type="molecule type" value="Genomic_DNA"/>
</dbReference>
<accession>A0ABU7DYZ2</accession>
<evidence type="ECO:0000313" key="1">
    <source>
        <dbReference type="EMBL" id="MED6280257.1"/>
    </source>
</evidence>
<proteinExistence type="predicted"/>